<dbReference type="EMBL" id="MLYV02000908">
    <property type="protein sequence ID" value="PSR75291.1"/>
    <property type="molecule type" value="Genomic_DNA"/>
</dbReference>
<reference evidence="2 3" key="1">
    <citation type="submission" date="2018-02" db="EMBL/GenBank/DDBJ databases">
        <title>Genome sequence of the basidiomycete white-rot fungus Phlebia centrifuga.</title>
        <authorList>
            <person name="Granchi Z."/>
            <person name="Peng M."/>
            <person name="de Vries R.P."/>
            <person name="Hilden K."/>
            <person name="Makela M.R."/>
            <person name="Grigoriev I."/>
            <person name="Riley R."/>
        </authorList>
    </citation>
    <scope>NUCLEOTIDE SEQUENCE [LARGE SCALE GENOMIC DNA]</scope>
    <source>
        <strain evidence="2 3">FBCC195</strain>
    </source>
</reference>
<name>A0A2R6NRH2_9APHY</name>
<dbReference type="Proteomes" id="UP000186601">
    <property type="component" value="Unassembled WGS sequence"/>
</dbReference>
<evidence type="ECO:0000313" key="3">
    <source>
        <dbReference type="Proteomes" id="UP000186601"/>
    </source>
</evidence>
<gene>
    <name evidence="2" type="ORF">PHLCEN_2v9223</name>
</gene>
<feature type="non-terminal residue" evidence="2">
    <location>
        <position position="1"/>
    </location>
</feature>
<accession>A0A2R6NRH2</accession>
<organism evidence="2 3">
    <name type="scientific">Hermanssonia centrifuga</name>
    <dbReference type="NCBI Taxonomy" id="98765"/>
    <lineage>
        <taxon>Eukaryota</taxon>
        <taxon>Fungi</taxon>
        <taxon>Dikarya</taxon>
        <taxon>Basidiomycota</taxon>
        <taxon>Agaricomycotina</taxon>
        <taxon>Agaricomycetes</taxon>
        <taxon>Polyporales</taxon>
        <taxon>Meruliaceae</taxon>
        <taxon>Hermanssonia</taxon>
    </lineage>
</organism>
<evidence type="ECO:0000256" key="1">
    <source>
        <dbReference type="SAM" id="MobiDB-lite"/>
    </source>
</evidence>
<feature type="region of interest" description="Disordered" evidence="1">
    <location>
        <begin position="70"/>
        <end position="94"/>
    </location>
</feature>
<sequence length="94" mass="10204">NLPLIMETPAHDVGKSNGRTGEGYEVWRIEIAVLKRLASLSETPDEIQKLDDWADEVRDAVQSKGGVVEATNEAAAKESRQLKKSKMNAAAAAK</sequence>
<protein>
    <submittedName>
        <fullName evidence="2">Uncharacterized protein</fullName>
    </submittedName>
</protein>
<comment type="caution">
    <text evidence="2">The sequence shown here is derived from an EMBL/GenBank/DDBJ whole genome shotgun (WGS) entry which is preliminary data.</text>
</comment>
<dbReference type="OrthoDB" id="7663182at2759"/>
<dbReference type="AlphaFoldDB" id="A0A2R6NRH2"/>
<keyword evidence="3" id="KW-1185">Reference proteome</keyword>
<evidence type="ECO:0000313" key="2">
    <source>
        <dbReference type="EMBL" id="PSR75291.1"/>
    </source>
</evidence>
<proteinExistence type="predicted"/>